<dbReference type="Gene3D" id="3.10.290.30">
    <property type="entry name" value="MM3350-like"/>
    <property type="match status" value="1"/>
</dbReference>
<organism evidence="2 3">
    <name type="scientific">Pseudomonas syringae pv. primulae</name>
    <dbReference type="NCBI Taxonomy" id="251707"/>
    <lineage>
        <taxon>Bacteria</taxon>
        <taxon>Pseudomonadati</taxon>
        <taxon>Pseudomonadota</taxon>
        <taxon>Gammaproteobacteria</taxon>
        <taxon>Pseudomonadales</taxon>
        <taxon>Pseudomonadaceae</taxon>
        <taxon>Pseudomonas</taxon>
    </lineage>
</organism>
<dbReference type="AlphaFoldDB" id="A0A0P9YHZ8"/>
<feature type="domain" description="Plasmid pRiA4b Orf3-like" evidence="1">
    <location>
        <begin position="16"/>
        <end position="180"/>
    </location>
</feature>
<dbReference type="EMBL" id="LJRC01000186">
    <property type="protein sequence ID" value="KPY34490.1"/>
    <property type="molecule type" value="Genomic_DNA"/>
</dbReference>
<protein>
    <submittedName>
        <fullName evidence="2">TnpR</fullName>
    </submittedName>
</protein>
<dbReference type="InterPro" id="IPR024047">
    <property type="entry name" value="MM3350-like_sf"/>
</dbReference>
<dbReference type="SUPFAM" id="SSF159941">
    <property type="entry name" value="MM3350-like"/>
    <property type="match status" value="1"/>
</dbReference>
<evidence type="ECO:0000313" key="3">
    <source>
        <dbReference type="Proteomes" id="UP000050562"/>
    </source>
</evidence>
<evidence type="ECO:0000313" key="2">
    <source>
        <dbReference type="EMBL" id="KPY34490.1"/>
    </source>
</evidence>
<name>A0A0P9YHZ8_9PSED</name>
<dbReference type="Proteomes" id="UP000050562">
    <property type="component" value="Unassembled WGS sequence"/>
</dbReference>
<sequence>MAKIIHFPTPDSDLLLLHIELKEITPKIWRRFAVPANITLVKLHRVIQDVMGWSDSHLHEFEIAGERYGNPDPDGWGRQVTPEARKTLTKVLDGKRAFTYVYDLGDSWEHDIKVEKTLPANACPQIPYCFEGANACPPEDIGGEGGYEMLREAIADPEHPEHDVMMEWIGEDFDPTHFDQTTVNHWLARIKV</sequence>
<proteinExistence type="predicted"/>
<accession>A0A0P9YHZ8</accession>
<dbReference type="PANTHER" id="PTHR41878:SF1">
    <property type="entry name" value="TNPR PROTEIN"/>
    <property type="match status" value="1"/>
</dbReference>
<evidence type="ECO:0000259" key="1">
    <source>
        <dbReference type="Pfam" id="PF07929"/>
    </source>
</evidence>
<comment type="caution">
    <text evidence="2">The sequence shown here is derived from an EMBL/GenBank/DDBJ whole genome shotgun (WGS) entry which is preliminary data.</text>
</comment>
<reference evidence="2 3" key="1">
    <citation type="submission" date="2015-09" db="EMBL/GenBank/DDBJ databases">
        <title>Genome announcement of multiple Pseudomonas syringae strains.</title>
        <authorList>
            <person name="Thakur S."/>
            <person name="Wang P.W."/>
            <person name="Gong Y."/>
            <person name="Weir B.S."/>
            <person name="Guttman D.S."/>
        </authorList>
    </citation>
    <scope>NUCLEOTIDE SEQUENCE [LARGE SCALE GENOMIC DNA]</scope>
    <source>
        <strain evidence="2 3">ICMP3956</strain>
    </source>
</reference>
<dbReference type="PATRIC" id="fig|251707.3.peg.3029"/>
<gene>
    <name evidence="2" type="ORF">ALO52_02230</name>
</gene>
<dbReference type="Pfam" id="PF07929">
    <property type="entry name" value="PRiA4_ORF3"/>
    <property type="match status" value="1"/>
</dbReference>
<dbReference type="PANTHER" id="PTHR41878">
    <property type="entry name" value="LEXA REPRESSOR-RELATED"/>
    <property type="match status" value="1"/>
</dbReference>
<dbReference type="RefSeq" id="WP_057409957.1">
    <property type="nucleotide sequence ID" value="NZ_LJRC01000186.1"/>
</dbReference>
<dbReference type="InterPro" id="IPR012912">
    <property type="entry name" value="Plasmid_pRiA4b_Orf3-like"/>
</dbReference>